<reference evidence="3 4" key="1">
    <citation type="journal article" date="2011" name="Stand. Genomic Sci.">
        <title>Complete genome sequence of Parvibaculum lavamentivorans type strain (DS-1(T)).</title>
        <authorList>
            <person name="Schleheck D."/>
            <person name="Weiss M."/>
            <person name="Pitluck S."/>
            <person name="Bruce D."/>
            <person name="Land M.L."/>
            <person name="Han S."/>
            <person name="Saunders E."/>
            <person name="Tapia R."/>
            <person name="Detter C."/>
            <person name="Brettin T."/>
            <person name="Han J."/>
            <person name="Woyke T."/>
            <person name="Goodwin L."/>
            <person name="Pennacchio L."/>
            <person name="Nolan M."/>
            <person name="Cook A.M."/>
            <person name="Kjelleberg S."/>
            <person name="Thomas T."/>
        </authorList>
    </citation>
    <scope>NUCLEOTIDE SEQUENCE [LARGE SCALE GENOMIC DNA]</scope>
    <source>
        <strain evidence="4">DS-1 / DSM 13023 / NCIMB 13966</strain>
    </source>
</reference>
<dbReference type="InterPro" id="IPR053174">
    <property type="entry name" value="LpxI"/>
</dbReference>
<evidence type="ECO:0000259" key="2">
    <source>
        <dbReference type="Pfam" id="PF17930"/>
    </source>
</evidence>
<accession>A7HY06</accession>
<gene>
    <name evidence="3" type="ordered locus">Plav_3183</name>
</gene>
<dbReference type="RefSeq" id="WP_012112115.1">
    <property type="nucleotide sequence ID" value="NC_009719.1"/>
</dbReference>
<dbReference type="AlphaFoldDB" id="A7HY06"/>
<feature type="domain" description="LpxI C-terminal" evidence="1">
    <location>
        <begin position="143"/>
        <end position="278"/>
    </location>
</feature>
<dbReference type="PANTHER" id="PTHR39962">
    <property type="entry name" value="BLL4848 PROTEIN"/>
    <property type="match status" value="1"/>
</dbReference>
<name>A7HY06_PARL1</name>
<dbReference type="OrthoDB" id="9789836at2"/>
<evidence type="ECO:0000259" key="1">
    <source>
        <dbReference type="Pfam" id="PF06230"/>
    </source>
</evidence>
<dbReference type="KEGG" id="pla:Plav_3183"/>
<proteinExistence type="predicted"/>
<evidence type="ECO:0000313" key="3">
    <source>
        <dbReference type="EMBL" id="ABS64789.1"/>
    </source>
</evidence>
<dbReference type="Proteomes" id="UP000006377">
    <property type="component" value="Chromosome"/>
</dbReference>
<evidence type="ECO:0008006" key="5">
    <source>
        <dbReference type="Google" id="ProtNLM"/>
    </source>
</evidence>
<protein>
    <recommendedName>
        <fullName evidence="5">UDP-2,3-diacylglucosamine pyrophosphatase</fullName>
    </recommendedName>
</protein>
<dbReference type="EMBL" id="CP000774">
    <property type="protein sequence ID" value="ABS64789.1"/>
    <property type="molecule type" value="Genomic_DNA"/>
</dbReference>
<dbReference type="STRING" id="402881.Plav_3183"/>
<dbReference type="PANTHER" id="PTHR39962:SF1">
    <property type="entry name" value="LPXI FAMILY PROTEIN"/>
    <property type="match status" value="1"/>
</dbReference>
<feature type="domain" description="LpxI N-terminal" evidence="2">
    <location>
        <begin position="9"/>
        <end position="139"/>
    </location>
</feature>
<dbReference type="Gene3D" id="3.40.140.80">
    <property type="match status" value="1"/>
</dbReference>
<dbReference type="Pfam" id="PF06230">
    <property type="entry name" value="LpxI_C"/>
    <property type="match status" value="1"/>
</dbReference>
<dbReference type="eggNOG" id="COG3494">
    <property type="taxonomic scope" value="Bacteria"/>
</dbReference>
<dbReference type="HOGENOM" id="CLU_085042_1_0_5"/>
<dbReference type="InterPro" id="IPR041255">
    <property type="entry name" value="LpxI_N"/>
</dbReference>
<sequence length="291" mass="30300">MTTVEKPRKLGIAAGAGPLPVALAEAAQAAGREVFIVGIEGAANEDIARFPHAWVKLGAMGEFLRLLKSAGCQDIVLIGGLRRPDISKLGLDVTGMKLLPRVARWMKEGDDGLLRGLAEYFEKDHGFHVVGAHEIAASLLMPEALLTKAAPSDQQERDIDTAIRAALAIGALDIGQGAVACRGIVLALEAAEGTDEMLHRVARLPAELTGSPEVPDGVLVKLSKPGQERRVDMPTIGIQTVENAAAAGLAGIAVEAGGTLVVDGEAVARAANAKGLFVLGLSRARIEMQVP</sequence>
<organism evidence="3 4">
    <name type="scientific">Parvibaculum lavamentivorans (strain DS-1 / DSM 13023 / NCIMB 13966)</name>
    <dbReference type="NCBI Taxonomy" id="402881"/>
    <lineage>
        <taxon>Bacteria</taxon>
        <taxon>Pseudomonadati</taxon>
        <taxon>Pseudomonadota</taxon>
        <taxon>Alphaproteobacteria</taxon>
        <taxon>Hyphomicrobiales</taxon>
        <taxon>Parvibaculaceae</taxon>
        <taxon>Parvibaculum</taxon>
    </lineage>
</organism>
<dbReference type="InterPro" id="IPR043167">
    <property type="entry name" value="LpxI_C_sf"/>
</dbReference>
<dbReference type="Gene3D" id="3.40.50.20">
    <property type="match status" value="1"/>
</dbReference>
<dbReference type="Pfam" id="PF17930">
    <property type="entry name" value="LpxI_N"/>
    <property type="match status" value="1"/>
</dbReference>
<evidence type="ECO:0000313" key="4">
    <source>
        <dbReference type="Proteomes" id="UP000006377"/>
    </source>
</evidence>
<dbReference type="InterPro" id="IPR010415">
    <property type="entry name" value="LpxI_C"/>
</dbReference>
<keyword evidence="4" id="KW-1185">Reference proteome</keyword>